<dbReference type="PANTHER" id="PTHR46796:SF12">
    <property type="entry name" value="HTH-TYPE DNA-BINDING TRANSCRIPTIONAL ACTIVATOR EUTR"/>
    <property type="match status" value="1"/>
</dbReference>
<accession>A0ABQ2E3G0</accession>
<sequence length="215" mass="23508">MEAEEREAPDGGPIVRRVPNATALERLAGDRETGRIAFTPTMNLSGGFGRAWADLVYSVNRQLAKPDTGTLLSQPLVATPLAESILNGFLLATTHSHSEVIRSPVPGARPPVVRRAIDLIESDPGLPWTVAALATHCDVTVRTLQKGFRRHLGMSPMAYVREVRLRRANEDLRTADPLVDSVAAVARRWGFHHLGRFAAAHEARYGQTPLKTLRG</sequence>
<comment type="caution">
    <text evidence="5">The sequence shown here is derived from an EMBL/GenBank/DDBJ whole genome shotgun (WGS) entry which is preliminary data.</text>
</comment>
<evidence type="ECO:0000313" key="6">
    <source>
        <dbReference type="Proteomes" id="UP000660265"/>
    </source>
</evidence>
<feature type="domain" description="HTH araC/xylS-type" evidence="4">
    <location>
        <begin position="114"/>
        <end position="215"/>
    </location>
</feature>
<organism evidence="5 6">
    <name type="scientific">Streptomyces camponoticapitis</name>
    <dbReference type="NCBI Taxonomy" id="1616125"/>
    <lineage>
        <taxon>Bacteria</taxon>
        <taxon>Bacillati</taxon>
        <taxon>Actinomycetota</taxon>
        <taxon>Actinomycetes</taxon>
        <taxon>Kitasatosporales</taxon>
        <taxon>Streptomycetaceae</taxon>
        <taxon>Streptomyces</taxon>
    </lineage>
</organism>
<dbReference type="InterPro" id="IPR009057">
    <property type="entry name" value="Homeodomain-like_sf"/>
</dbReference>
<dbReference type="SMART" id="SM00342">
    <property type="entry name" value="HTH_ARAC"/>
    <property type="match status" value="1"/>
</dbReference>
<dbReference type="EMBL" id="BMMV01000006">
    <property type="protein sequence ID" value="GGJ92610.1"/>
    <property type="molecule type" value="Genomic_DNA"/>
</dbReference>
<evidence type="ECO:0000256" key="1">
    <source>
        <dbReference type="ARBA" id="ARBA00023015"/>
    </source>
</evidence>
<dbReference type="Gene3D" id="1.10.10.60">
    <property type="entry name" value="Homeodomain-like"/>
    <property type="match status" value="1"/>
</dbReference>
<protein>
    <recommendedName>
        <fullName evidence="4">HTH araC/xylS-type domain-containing protein</fullName>
    </recommendedName>
</protein>
<evidence type="ECO:0000256" key="3">
    <source>
        <dbReference type="ARBA" id="ARBA00023163"/>
    </source>
</evidence>
<keyword evidence="1" id="KW-0805">Transcription regulation</keyword>
<evidence type="ECO:0000259" key="4">
    <source>
        <dbReference type="PROSITE" id="PS01124"/>
    </source>
</evidence>
<proteinExistence type="predicted"/>
<keyword evidence="3" id="KW-0804">Transcription</keyword>
<gene>
    <name evidence="5" type="ORF">GCM10011583_25080</name>
</gene>
<keyword evidence="2" id="KW-0238">DNA-binding</keyword>
<dbReference type="PANTHER" id="PTHR46796">
    <property type="entry name" value="HTH-TYPE TRANSCRIPTIONAL ACTIVATOR RHAS-RELATED"/>
    <property type="match status" value="1"/>
</dbReference>
<dbReference type="PROSITE" id="PS01124">
    <property type="entry name" value="HTH_ARAC_FAMILY_2"/>
    <property type="match status" value="1"/>
</dbReference>
<dbReference type="RefSeq" id="WP_189107470.1">
    <property type="nucleotide sequence ID" value="NZ_BMMV01000006.1"/>
</dbReference>
<evidence type="ECO:0000256" key="2">
    <source>
        <dbReference type="ARBA" id="ARBA00023125"/>
    </source>
</evidence>
<name>A0ABQ2E3G0_9ACTN</name>
<keyword evidence="6" id="KW-1185">Reference proteome</keyword>
<reference evidence="6" key="1">
    <citation type="journal article" date="2019" name="Int. J. Syst. Evol. Microbiol.">
        <title>The Global Catalogue of Microorganisms (GCM) 10K type strain sequencing project: providing services to taxonomists for standard genome sequencing and annotation.</title>
        <authorList>
            <consortium name="The Broad Institute Genomics Platform"/>
            <consortium name="The Broad Institute Genome Sequencing Center for Infectious Disease"/>
            <person name="Wu L."/>
            <person name="Ma J."/>
        </authorList>
    </citation>
    <scope>NUCLEOTIDE SEQUENCE [LARGE SCALE GENOMIC DNA]</scope>
    <source>
        <strain evidence="6">CGMCC 4.7275</strain>
    </source>
</reference>
<dbReference type="Pfam" id="PF12833">
    <property type="entry name" value="HTH_18"/>
    <property type="match status" value="1"/>
</dbReference>
<dbReference type="InterPro" id="IPR050204">
    <property type="entry name" value="AraC_XylS_family_regulators"/>
</dbReference>
<dbReference type="Proteomes" id="UP000660265">
    <property type="component" value="Unassembled WGS sequence"/>
</dbReference>
<dbReference type="SUPFAM" id="SSF46689">
    <property type="entry name" value="Homeodomain-like"/>
    <property type="match status" value="1"/>
</dbReference>
<evidence type="ECO:0000313" key="5">
    <source>
        <dbReference type="EMBL" id="GGJ92610.1"/>
    </source>
</evidence>
<dbReference type="InterPro" id="IPR018060">
    <property type="entry name" value="HTH_AraC"/>
</dbReference>